<dbReference type="EMBL" id="CAJNOM010000076">
    <property type="protein sequence ID" value="CAF0991782.1"/>
    <property type="molecule type" value="Genomic_DNA"/>
</dbReference>
<dbReference type="Pfam" id="PF03496">
    <property type="entry name" value="ADPrib_exo_Tox"/>
    <property type="match status" value="1"/>
</dbReference>
<dbReference type="SUPFAM" id="SSF56399">
    <property type="entry name" value="ADP-ribosylation"/>
    <property type="match status" value="1"/>
</dbReference>
<dbReference type="Gene3D" id="3.90.176.10">
    <property type="entry name" value="Toxin ADP-ribosyltransferase, Chain A, domain 1"/>
    <property type="match status" value="1"/>
</dbReference>
<evidence type="ECO:0000313" key="2">
    <source>
        <dbReference type="EMBL" id="CAF0991782.1"/>
    </source>
</evidence>
<dbReference type="Proteomes" id="UP000663832">
    <property type="component" value="Unassembled WGS sequence"/>
</dbReference>
<dbReference type="AlphaFoldDB" id="A0A814GB15"/>
<proteinExistence type="predicted"/>
<dbReference type="GO" id="GO:0005576">
    <property type="term" value="C:extracellular region"/>
    <property type="evidence" value="ECO:0007669"/>
    <property type="project" value="InterPro"/>
</dbReference>
<dbReference type="Gene3D" id="3.30.720.50">
    <property type="match status" value="1"/>
</dbReference>
<gene>
    <name evidence="2" type="ORF">QVE165_LOCUS14436</name>
</gene>
<keyword evidence="3" id="KW-1185">Reference proteome</keyword>
<dbReference type="InterPro" id="IPR018123">
    <property type="entry name" value="WWE-dom_subgr"/>
</dbReference>
<dbReference type="InterPro" id="IPR037197">
    <property type="entry name" value="WWE_dom_sf"/>
</dbReference>
<dbReference type="PROSITE" id="PS51996">
    <property type="entry name" value="TR_MART"/>
    <property type="match status" value="1"/>
</dbReference>
<dbReference type="GO" id="GO:0008270">
    <property type="term" value="F:zinc ion binding"/>
    <property type="evidence" value="ECO:0007669"/>
    <property type="project" value="InterPro"/>
</dbReference>
<organism evidence="2 3">
    <name type="scientific">Adineta steineri</name>
    <dbReference type="NCBI Taxonomy" id="433720"/>
    <lineage>
        <taxon>Eukaryota</taxon>
        <taxon>Metazoa</taxon>
        <taxon>Spiralia</taxon>
        <taxon>Gnathifera</taxon>
        <taxon>Rotifera</taxon>
        <taxon>Eurotatoria</taxon>
        <taxon>Bdelloidea</taxon>
        <taxon>Adinetida</taxon>
        <taxon>Adinetidae</taxon>
        <taxon>Adineta</taxon>
    </lineage>
</organism>
<comment type="caution">
    <text evidence="2">The sequence shown here is derived from an EMBL/GenBank/DDBJ whole genome shotgun (WGS) entry which is preliminary data.</text>
</comment>
<evidence type="ECO:0000259" key="1">
    <source>
        <dbReference type="PROSITE" id="PS50918"/>
    </source>
</evidence>
<sequence>MASSVEEELQTGFIWEWKTNIDPWSETQTEEWTPYSGDISSVIEKAYKERLEQVSINEDYCISLKDSVQFCKNDTFRQRPVRRRKEHLPLMTSIDAKIEGQSMLQKRLSSPLGVPLRCGVTGDTTHYGSTFIQEWLLDFTKGKMEFTFDNIFPFLLDGLIKEGETKSQSNSIETDLRKVEQLTRGQKSSERIAQLEDCCAIFYTKDSYIYRIVNKALRNNDRTKLFTLGPFCHLLLCYIGRRFEDNSTIGDRLRQTFSVNKMQTITIYRGDFVCRETLEEYRQAAGDNTKHFKWLPFVSTSRKEKKALEFRGNILYKIEMPSYSSKKDQFRDIKNISEFKDEEEILLLPGVQFHVNKLEFDNKMGRHIAEIKIHLSYISHL</sequence>
<dbReference type="PROSITE" id="PS50918">
    <property type="entry name" value="WWE"/>
    <property type="match status" value="1"/>
</dbReference>
<dbReference type="OrthoDB" id="423533at2759"/>
<protein>
    <recommendedName>
        <fullName evidence="1">WWE domain-containing protein</fullName>
    </recommendedName>
</protein>
<dbReference type="SMART" id="SM00678">
    <property type="entry name" value="WWE"/>
    <property type="match status" value="1"/>
</dbReference>
<accession>A0A814GB15</accession>
<reference evidence="2" key="1">
    <citation type="submission" date="2021-02" db="EMBL/GenBank/DDBJ databases">
        <authorList>
            <person name="Nowell W R."/>
        </authorList>
    </citation>
    <scope>NUCLEOTIDE SEQUENCE</scope>
</reference>
<dbReference type="SUPFAM" id="SSF117839">
    <property type="entry name" value="WWE domain"/>
    <property type="match status" value="1"/>
</dbReference>
<name>A0A814GB15_9BILA</name>
<dbReference type="InterPro" id="IPR003540">
    <property type="entry name" value="ADP-ribosyltransferase"/>
</dbReference>
<feature type="domain" description="WWE" evidence="1">
    <location>
        <begin position="1"/>
        <end position="83"/>
    </location>
</feature>
<evidence type="ECO:0000313" key="3">
    <source>
        <dbReference type="Proteomes" id="UP000663832"/>
    </source>
</evidence>
<dbReference type="InterPro" id="IPR004170">
    <property type="entry name" value="WWE_dom"/>
</dbReference>
<dbReference type="Pfam" id="PF02825">
    <property type="entry name" value="WWE"/>
    <property type="match status" value="1"/>
</dbReference>